<accession>A0ABN8IEY9</accession>
<feature type="transmembrane region" description="Helical" evidence="2">
    <location>
        <begin position="48"/>
        <end position="71"/>
    </location>
</feature>
<dbReference type="Proteomes" id="UP000837857">
    <property type="component" value="Chromosome 20"/>
</dbReference>
<sequence length="89" mass="9554">MARSTTEYTSTVEKKPTSESGASPRVPLHFAVHKPGCHVESCCGVCNLFPGVLLIAFGQALAGSVLLTLILTHGRQYDVMHQTPDTQSK</sequence>
<evidence type="ECO:0000256" key="2">
    <source>
        <dbReference type="SAM" id="Phobius"/>
    </source>
</evidence>
<keyword evidence="4" id="KW-1185">Reference proteome</keyword>
<keyword evidence="2" id="KW-1133">Transmembrane helix</keyword>
<feature type="non-terminal residue" evidence="3">
    <location>
        <position position="89"/>
    </location>
</feature>
<dbReference type="EMBL" id="OW152832">
    <property type="protein sequence ID" value="CAH2052772.1"/>
    <property type="molecule type" value="Genomic_DNA"/>
</dbReference>
<gene>
    <name evidence="3" type="ORF">IPOD504_LOCUS8375</name>
</gene>
<name>A0ABN8IEY9_9NEOP</name>
<keyword evidence="2" id="KW-0812">Transmembrane</keyword>
<evidence type="ECO:0000313" key="3">
    <source>
        <dbReference type="EMBL" id="CAH2052772.1"/>
    </source>
</evidence>
<reference evidence="3" key="1">
    <citation type="submission" date="2022-03" db="EMBL/GenBank/DDBJ databases">
        <authorList>
            <person name="Martin H S."/>
        </authorList>
    </citation>
    <scope>NUCLEOTIDE SEQUENCE</scope>
</reference>
<protein>
    <submittedName>
        <fullName evidence="3">Uncharacterized protein</fullName>
    </submittedName>
</protein>
<evidence type="ECO:0000256" key="1">
    <source>
        <dbReference type="SAM" id="MobiDB-lite"/>
    </source>
</evidence>
<organism evidence="3 4">
    <name type="scientific">Iphiclides podalirius</name>
    <name type="common">scarce swallowtail</name>
    <dbReference type="NCBI Taxonomy" id="110791"/>
    <lineage>
        <taxon>Eukaryota</taxon>
        <taxon>Metazoa</taxon>
        <taxon>Ecdysozoa</taxon>
        <taxon>Arthropoda</taxon>
        <taxon>Hexapoda</taxon>
        <taxon>Insecta</taxon>
        <taxon>Pterygota</taxon>
        <taxon>Neoptera</taxon>
        <taxon>Endopterygota</taxon>
        <taxon>Lepidoptera</taxon>
        <taxon>Glossata</taxon>
        <taxon>Ditrysia</taxon>
        <taxon>Papilionoidea</taxon>
        <taxon>Papilionidae</taxon>
        <taxon>Papilioninae</taxon>
        <taxon>Iphiclides</taxon>
    </lineage>
</organism>
<keyword evidence="2" id="KW-0472">Membrane</keyword>
<feature type="region of interest" description="Disordered" evidence="1">
    <location>
        <begin position="1"/>
        <end position="25"/>
    </location>
</feature>
<feature type="compositionally biased region" description="Polar residues" evidence="1">
    <location>
        <begin position="1"/>
        <end position="11"/>
    </location>
</feature>
<evidence type="ECO:0000313" key="4">
    <source>
        <dbReference type="Proteomes" id="UP000837857"/>
    </source>
</evidence>
<proteinExistence type="predicted"/>